<accession>A0ABP8J6F7</accession>
<reference evidence="3" key="1">
    <citation type="journal article" date="2019" name="Int. J. Syst. Evol. Microbiol.">
        <title>The Global Catalogue of Microorganisms (GCM) 10K type strain sequencing project: providing services to taxonomists for standard genome sequencing and annotation.</title>
        <authorList>
            <consortium name="The Broad Institute Genomics Platform"/>
            <consortium name="The Broad Institute Genome Sequencing Center for Infectious Disease"/>
            <person name="Wu L."/>
            <person name="Ma J."/>
        </authorList>
    </citation>
    <scope>NUCLEOTIDE SEQUENCE [LARGE SCALE GENOMIC DNA]</scope>
    <source>
        <strain evidence="3">JCM 17688</strain>
    </source>
</reference>
<sequence length="131" mass="14579">MRRIDPVAAEAAQQLLPFRARALAAAHSDAVEVLQSIARAREADVDDALQALVAAREARLRAEQLERDLAATLVLGRVSVTQLARALGVHRVTLQNRLEGRPEAHARGEDLERVDVAPWDRGRVEPWRIRE</sequence>
<keyword evidence="3" id="KW-1185">Reference proteome</keyword>
<organism evidence="2 3">
    <name type="scientific">Tsukamurella soli</name>
    <dbReference type="NCBI Taxonomy" id="644556"/>
    <lineage>
        <taxon>Bacteria</taxon>
        <taxon>Bacillati</taxon>
        <taxon>Actinomycetota</taxon>
        <taxon>Actinomycetes</taxon>
        <taxon>Mycobacteriales</taxon>
        <taxon>Tsukamurellaceae</taxon>
        <taxon>Tsukamurella</taxon>
    </lineage>
</organism>
<proteinExistence type="predicted"/>
<evidence type="ECO:0000313" key="3">
    <source>
        <dbReference type="Proteomes" id="UP001500635"/>
    </source>
</evidence>
<gene>
    <name evidence="2" type="ORF">GCM10023147_08250</name>
</gene>
<name>A0ABP8J6F7_9ACTN</name>
<protein>
    <recommendedName>
        <fullName evidence="4">Helix-turn-helix domain-containing protein</fullName>
    </recommendedName>
</protein>
<evidence type="ECO:0008006" key="4">
    <source>
        <dbReference type="Google" id="ProtNLM"/>
    </source>
</evidence>
<evidence type="ECO:0000256" key="1">
    <source>
        <dbReference type="SAM" id="Coils"/>
    </source>
</evidence>
<comment type="caution">
    <text evidence="2">The sequence shown here is derived from an EMBL/GenBank/DDBJ whole genome shotgun (WGS) entry which is preliminary data.</text>
</comment>
<evidence type="ECO:0000313" key="2">
    <source>
        <dbReference type="EMBL" id="GAA4385877.1"/>
    </source>
</evidence>
<keyword evidence="1" id="KW-0175">Coiled coil</keyword>
<dbReference type="EMBL" id="BAABFR010000008">
    <property type="protein sequence ID" value="GAA4385877.1"/>
    <property type="molecule type" value="Genomic_DNA"/>
</dbReference>
<dbReference type="RefSeq" id="WP_344991256.1">
    <property type="nucleotide sequence ID" value="NZ_BAABFR010000008.1"/>
</dbReference>
<dbReference type="Proteomes" id="UP001500635">
    <property type="component" value="Unassembled WGS sequence"/>
</dbReference>
<feature type="coiled-coil region" evidence="1">
    <location>
        <begin position="48"/>
        <end position="75"/>
    </location>
</feature>